<evidence type="ECO:0000313" key="2">
    <source>
        <dbReference type="WBParaSite" id="MBELARI_LOCUS21032"/>
    </source>
</evidence>
<name>A0AAF3F393_9BILA</name>
<evidence type="ECO:0000313" key="1">
    <source>
        <dbReference type="Proteomes" id="UP000887575"/>
    </source>
</evidence>
<keyword evidence="1" id="KW-1185">Reference proteome</keyword>
<dbReference type="AlphaFoldDB" id="A0AAF3F393"/>
<dbReference type="WBParaSite" id="MBELARI_LOCUS21032">
    <property type="protein sequence ID" value="MBELARI_LOCUS21032"/>
    <property type="gene ID" value="MBELARI_LOCUS21032"/>
</dbReference>
<proteinExistence type="predicted"/>
<protein>
    <submittedName>
        <fullName evidence="2">Uncharacterized protein</fullName>
    </submittedName>
</protein>
<reference evidence="2" key="1">
    <citation type="submission" date="2024-02" db="UniProtKB">
        <authorList>
            <consortium name="WormBaseParasite"/>
        </authorList>
    </citation>
    <scope>IDENTIFICATION</scope>
</reference>
<sequence length="297" mass="33391">MELKSLAAGILQIYDEANDVTPIYKFTPEQSNIVFHFTATIIKFIFCPDIQSNQSKGFVLNGKFLQAFGPTGEIRCDHNMIELSDSLPIIAINAKVFSIHPIFCLILTQENITEMLIMIEICDFEPIPTFPFLIDDEPPKTGNCTKKINLGKYTQFCCTTKQRIQKGKPLSLKIVGDPEKNASNRTLVFRKARAIDVTVMHLKHNGYHLKQSQFTFQKAVPQRSACEEKRIDWLGVADSAPIGQPNGFLAKVHFERILPPPRPPASTQALPKTNTANGFSINLWLLKCIICYFMSVG</sequence>
<organism evidence="1 2">
    <name type="scientific">Mesorhabditis belari</name>
    <dbReference type="NCBI Taxonomy" id="2138241"/>
    <lineage>
        <taxon>Eukaryota</taxon>
        <taxon>Metazoa</taxon>
        <taxon>Ecdysozoa</taxon>
        <taxon>Nematoda</taxon>
        <taxon>Chromadorea</taxon>
        <taxon>Rhabditida</taxon>
        <taxon>Rhabditina</taxon>
        <taxon>Rhabditomorpha</taxon>
        <taxon>Rhabditoidea</taxon>
        <taxon>Rhabditidae</taxon>
        <taxon>Mesorhabditinae</taxon>
        <taxon>Mesorhabditis</taxon>
    </lineage>
</organism>
<accession>A0AAF3F393</accession>
<dbReference type="Proteomes" id="UP000887575">
    <property type="component" value="Unassembled WGS sequence"/>
</dbReference>